<feature type="domain" description="LD-carboxypeptidase N-terminal" evidence="7">
    <location>
        <begin position="9"/>
        <end position="131"/>
    </location>
</feature>
<feature type="active site" description="Charge relay system" evidence="6">
    <location>
        <position position="276"/>
    </location>
</feature>
<dbReference type="Gene3D" id="3.40.50.10740">
    <property type="entry name" value="Class I glutamine amidotransferase-like"/>
    <property type="match status" value="1"/>
</dbReference>
<evidence type="ECO:0000313" key="10">
    <source>
        <dbReference type="Proteomes" id="UP000192900"/>
    </source>
</evidence>
<dbReference type="GO" id="GO:0004180">
    <property type="term" value="F:carboxypeptidase activity"/>
    <property type="evidence" value="ECO:0007669"/>
    <property type="project" value="UniProtKB-KW"/>
</dbReference>
<dbReference type="CDD" id="cd07025">
    <property type="entry name" value="Peptidase_S66"/>
    <property type="match status" value="1"/>
</dbReference>
<dbReference type="SUPFAM" id="SSF141986">
    <property type="entry name" value="LD-carboxypeptidase A C-terminal domain-like"/>
    <property type="match status" value="1"/>
</dbReference>
<evidence type="ECO:0000256" key="4">
    <source>
        <dbReference type="ARBA" id="ARBA00022801"/>
    </source>
</evidence>
<dbReference type="PANTHER" id="PTHR30237:SF2">
    <property type="entry name" value="MUREIN TETRAPEPTIDE CARBOXYPEPTIDASE"/>
    <property type="match status" value="1"/>
</dbReference>
<evidence type="ECO:0000259" key="8">
    <source>
        <dbReference type="Pfam" id="PF17676"/>
    </source>
</evidence>
<dbReference type="RefSeq" id="WP_085071942.1">
    <property type="nucleotide sequence ID" value="NZ_CP019706.1"/>
</dbReference>
<dbReference type="InterPro" id="IPR040921">
    <property type="entry name" value="Peptidase_S66C"/>
</dbReference>
<feature type="domain" description="LD-carboxypeptidase C-terminal" evidence="8">
    <location>
        <begin position="175"/>
        <end position="291"/>
    </location>
</feature>
<gene>
    <name evidence="9" type="ORF">B1H58_18795</name>
</gene>
<organism evidence="9 10">
    <name type="scientific">Pantoea alhagi</name>
    <dbReference type="NCBI Taxonomy" id="1891675"/>
    <lineage>
        <taxon>Bacteria</taxon>
        <taxon>Pseudomonadati</taxon>
        <taxon>Pseudomonadota</taxon>
        <taxon>Gammaproteobacteria</taxon>
        <taxon>Enterobacterales</taxon>
        <taxon>Erwiniaceae</taxon>
        <taxon>Pantoea</taxon>
    </lineage>
</organism>
<reference evidence="9 10" key="1">
    <citation type="submission" date="2017-02" db="EMBL/GenBank/DDBJ databases">
        <title>Complete genome sequence of the drought resistance-promoting endophyte Pantoea alhagi LTYR-11Z.</title>
        <authorList>
            <person name="Zhang L."/>
        </authorList>
    </citation>
    <scope>NUCLEOTIDE SEQUENCE [LARGE SCALE GENOMIC DNA]</scope>
    <source>
        <strain evidence="9 10">LTYR-11Z</strain>
    </source>
</reference>
<dbReference type="Pfam" id="PF17676">
    <property type="entry name" value="Peptidase_S66C"/>
    <property type="match status" value="1"/>
</dbReference>
<dbReference type="Pfam" id="PF02016">
    <property type="entry name" value="Peptidase_S66"/>
    <property type="match status" value="1"/>
</dbReference>
<dbReference type="SUPFAM" id="SSF52317">
    <property type="entry name" value="Class I glutamine amidotransferase-like"/>
    <property type="match status" value="1"/>
</dbReference>
<dbReference type="GO" id="GO:0008236">
    <property type="term" value="F:serine-type peptidase activity"/>
    <property type="evidence" value="ECO:0007669"/>
    <property type="project" value="UniProtKB-KW"/>
</dbReference>
<dbReference type="InterPro" id="IPR029062">
    <property type="entry name" value="Class_I_gatase-like"/>
</dbReference>
<dbReference type="Proteomes" id="UP000192900">
    <property type="component" value="Chromosome"/>
</dbReference>
<keyword evidence="4" id="KW-0378">Hydrolase</keyword>
<dbReference type="EMBL" id="CP019706">
    <property type="protein sequence ID" value="ARJ43895.1"/>
    <property type="molecule type" value="Genomic_DNA"/>
</dbReference>
<evidence type="ECO:0000256" key="5">
    <source>
        <dbReference type="ARBA" id="ARBA00022825"/>
    </source>
</evidence>
<feature type="active site" description="Nucleophile" evidence="6">
    <location>
        <position position="111"/>
    </location>
</feature>
<keyword evidence="3" id="KW-0645">Protease</keyword>
<proteinExistence type="inferred from homology"/>
<dbReference type="InterPro" id="IPR040449">
    <property type="entry name" value="Peptidase_S66_N"/>
</dbReference>
<evidence type="ECO:0000313" key="9">
    <source>
        <dbReference type="EMBL" id="ARJ43895.1"/>
    </source>
</evidence>
<dbReference type="OrthoDB" id="9807329at2"/>
<dbReference type="NCBIfam" id="NF008424">
    <property type="entry name" value="PRK11253.1"/>
    <property type="match status" value="1"/>
</dbReference>
<dbReference type="PIRSF" id="PIRSF028757">
    <property type="entry name" value="LD-carboxypeptidase"/>
    <property type="match status" value="1"/>
</dbReference>
<dbReference type="KEGG" id="palh:B1H58_18795"/>
<dbReference type="Gene3D" id="3.50.30.60">
    <property type="entry name" value="LD-carboxypeptidase A C-terminal domain-like"/>
    <property type="match status" value="1"/>
</dbReference>
<name>A0A1W6B9W0_9GAMM</name>
<evidence type="ECO:0000256" key="1">
    <source>
        <dbReference type="ARBA" id="ARBA00010233"/>
    </source>
</evidence>
<dbReference type="InterPro" id="IPR027461">
    <property type="entry name" value="Carboxypeptidase_A_C_sf"/>
</dbReference>
<feature type="active site" description="Charge relay system" evidence="6">
    <location>
        <position position="206"/>
    </location>
</feature>
<sequence>MNPHTPRIIHLIAPSGYCHNQPAAALGIQRLQQAGHQVTNQTVTGRRFQRFAGSDAERLQDINALARLSPLPDIVLAVRGGYGVTRLMDQIDYAGLRQQLQGKPVALCGHSDFTALQLALLAQSGLITFSGPMLCGNFGAPELSEFSWNHFWQALTSPEFTLRWASSTPTLPTLSGTLWGGNLAMIMTLIGTPWMPDIDNGILVIEDVNEHPFRTERMLLQLHQCGILARQRAIIIGSFTGCKPSDYDNGFGFATVWQRMRELTGLPIVDGLDFGHDQATVTLPLGAQGTLSVARGQASLRISGHPVLSAHAASETER</sequence>
<dbReference type="AlphaFoldDB" id="A0A1W6B9W0"/>
<keyword evidence="5" id="KW-0720">Serine protease</keyword>
<evidence type="ECO:0000256" key="6">
    <source>
        <dbReference type="PIRSR" id="PIRSR028757-1"/>
    </source>
</evidence>
<evidence type="ECO:0000256" key="2">
    <source>
        <dbReference type="ARBA" id="ARBA00022645"/>
    </source>
</evidence>
<dbReference type="InterPro" id="IPR027478">
    <property type="entry name" value="LdcA_N"/>
</dbReference>
<accession>A0A1W6B9W0</accession>
<keyword evidence="10" id="KW-1185">Reference proteome</keyword>
<comment type="similarity">
    <text evidence="1">Belongs to the peptidase S66 family.</text>
</comment>
<dbReference type="PANTHER" id="PTHR30237">
    <property type="entry name" value="MURAMOYLTETRAPEPTIDE CARBOXYPEPTIDASE"/>
    <property type="match status" value="1"/>
</dbReference>
<evidence type="ECO:0000259" key="7">
    <source>
        <dbReference type="Pfam" id="PF02016"/>
    </source>
</evidence>
<protein>
    <submittedName>
        <fullName evidence="9">Muramoyltetrapeptide carboxypeptidase</fullName>
    </submittedName>
</protein>
<dbReference type="InterPro" id="IPR003507">
    <property type="entry name" value="S66_fam"/>
</dbReference>
<evidence type="ECO:0000256" key="3">
    <source>
        <dbReference type="ARBA" id="ARBA00022670"/>
    </source>
</evidence>
<dbReference type="STRING" id="1891675.B1H58_18795"/>
<dbReference type="GO" id="GO:0006508">
    <property type="term" value="P:proteolysis"/>
    <property type="evidence" value="ECO:0007669"/>
    <property type="project" value="UniProtKB-KW"/>
</dbReference>
<keyword evidence="2 9" id="KW-0121">Carboxypeptidase</keyword>